<sequence length="57" mass="5811">MLTPYPPGIPAVLPDELLDQAAVDHLRPGVSGGMLVPDAADSTSGTMRVSVHDVGAD</sequence>
<reference evidence="2 3" key="1">
    <citation type="submission" date="2021-03" db="EMBL/GenBank/DDBJ databases">
        <title>Sequencing the genomes of 1000 actinobacteria strains.</title>
        <authorList>
            <person name="Klenk H.-P."/>
        </authorList>
    </citation>
    <scope>NUCLEOTIDE SEQUENCE [LARGE SCALE GENOMIC DNA]</scope>
    <source>
        <strain evidence="2 3">DSM 40843</strain>
    </source>
</reference>
<protein>
    <submittedName>
        <fullName evidence="2">Arginine/lysine/ornithine decarboxylase</fullName>
    </submittedName>
</protein>
<evidence type="ECO:0000313" key="2">
    <source>
        <dbReference type="EMBL" id="MBP2358375.1"/>
    </source>
</evidence>
<dbReference type="InterPro" id="IPR036633">
    <property type="entry name" value="Prn/Lys/Arg_de-COase_C_sf"/>
</dbReference>
<proteinExistence type="predicted"/>
<dbReference type="Gene3D" id="3.90.105.10">
    <property type="entry name" value="Molybdopterin biosynthesis moea protein, domain 2"/>
    <property type="match status" value="1"/>
</dbReference>
<evidence type="ECO:0000313" key="3">
    <source>
        <dbReference type="Proteomes" id="UP001519311"/>
    </source>
</evidence>
<feature type="region of interest" description="Disordered" evidence="1">
    <location>
        <begin position="29"/>
        <end position="57"/>
    </location>
</feature>
<dbReference type="SUPFAM" id="SSF55904">
    <property type="entry name" value="Ornithine decarboxylase C-terminal domain"/>
    <property type="match status" value="1"/>
</dbReference>
<accession>A0ABS4V383</accession>
<evidence type="ECO:0000256" key="1">
    <source>
        <dbReference type="SAM" id="MobiDB-lite"/>
    </source>
</evidence>
<comment type="caution">
    <text evidence="2">The sequence shown here is derived from an EMBL/GenBank/DDBJ whole genome shotgun (WGS) entry which is preliminary data.</text>
</comment>
<dbReference type="EMBL" id="JAGINS010000001">
    <property type="protein sequence ID" value="MBP2358375.1"/>
    <property type="molecule type" value="Genomic_DNA"/>
</dbReference>
<gene>
    <name evidence="2" type="ORF">JOF59_000775</name>
</gene>
<organism evidence="2 3">
    <name type="scientific">Streptomyces clavifer</name>
    <dbReference type="NCBI Taxonomy" id="68188"/>
    <lineage>
        <taxon>Bacteria</taxon>
        <taxon>Bacillati</taxon>
        <taxon>Actinomycetota</taxon>
        <taxon>Actinomycetes</taxon>
        <taxon>Kitasatosporales</taxon>
        <taxon>Streptomycetaceae</taxon>
        <taxon>Streptomyces</taxon>
    </lineage>
</organism>
<dbReference type="Proteomes" id="UP001519311">
    <property type="component" value="Unassembled WGS sequence"/>
</dbReference>
<name>A0ABS4V383_9ACTN</name>
<keyword evidence="3" id="KW-1185">Reference proteome</keyword>